<evidence type="ECO:0000313" key="3">
    <source>
        <dbReference type="Proteomes" id="UP001151760"/>
    </source>
</evidence>
<evidence type="ECO:0000313" key="2">
    <source>
        <dbReference type="EMBL" id="GJS77208.1"/>
    </source>
</evidence>
<name>A0ABQ4YKE0_9ASTR</name>
<protein>
    <submittedName>
        <fullName evidence="2">Uncharacterized protein</fullName>
    </submittedName>
</protein>
<evidence type="ECO:0000256" key="1">
    <source>
        <dbReference type="SAM" id="MobiDB-lite"/>
    </source>
</evidence>
<proteinExistence type="predicted"/>
<feature type="compositionally biased region" description="Polar residues" evidence="1">
    <location>
        <begin position="61"/>
        <end position="74"/>
    </location>
</feature>
<reference evidence="2" key="2">
    <citation type="submission" date="2022-01" db="EMBL/GenBank/DDBJ databases">
        <authorList>
            <person name="Yamashiro T."/>
            <person name="Shiraishi A."/>
            <person name="Satake H."/>
            <person name="Nakayama K."/>
        </authorList>
    </citation>
    <scope>NUCLEOTIDE SEQUENCE</scope>
</reference>
<organism evidence="2 3">
    <name type="scientific">Tanacetum coccineum</name>
    <dbReference type="NCBI Taxonomy" id="301880"/>
    <lineage>
        <taxon>Eukaryota</taxon>
        <taxon>Viridiplantae</taxon>
        <taxon>Streptophyta</taxon>
        <taxon>Embryophyta</taxon>
        <taxon>Tracheophyta</taxon>
        <taxon>Spermatophyta</taxon>
        <taxon>Magnoliopsida</taxon>
        <taxon>eudicotyledons</taxon>
        <taxon>Gunneridae</taxon>
        <taxon>Pentapetalae</taxon>
        <taxon>asterids</taxon>
        <taxon>campanulids</taxon>
        <taxon>Asterales</taxon>
        <taxon>Asteraceae</taxon>
        <taxon>Asteroideae</taxon>
        <taxon>Anthemideae</taxon>
        <taxon>Anthemidinae</taxon>
        <taxon>Tanacetum</taxon>
    </lineage>
</organism>
<reference evidence="2" key="1">
    <citation type="journal article" date="2022" name="Int. J. Mol. Sci.">
        <title>Draft Genome of Tanacetum Coccineum: Genomic Comparison of Closely Related Tanacetum-Family Plants.</title>
        <authorList>
            <person name="Yamashiro T."/>
            <person name="Shiraishi A."/>
            <person name="Nakayama K."/>
            <person name="Satake H."/>
        </authorList>
    </citation>
    <scope>NUCLEOTIDE SEQUENCE</scope>
</reference>
<feature type="compositionally biased region" description="Basic and acidic residues" evidence="1">
    <location>
        <begin position="26"/>
        <end position="60"/>
    </location>
</feature>
<sequence>MSQLLQVHSLMVLQTIDPPFSQNTKSSHDDGSKPSSDDGKKVDEDPRKDSECKDQEKEDNVNSTSTVNAAGTNKVNVVSGKQALNFHLIQICMLWKTIAYLTSQEMMKMMVQRLT</sequence>
<gene>
    <name evidence="2" type="ORF">Tco_0727089</name>
</gene>
<feature type="region of interest" description="Disordered" evidence="1">
    <location>
        <begin position="16"/>
        <end position="74"/>
    </location>
</feature>
<dbReference type="Proteomes" id="UP001151760">
    <property type="component" value="Unassembled WGS sequence"/>
</dbReference>
<comment type="caution">
    <text evidence="2">The sequence shown here is derived from an EMBL/GenBank/DDBJ whole genome shotgun (WGS) entry which is preliminary data.</text>
</comment>
<dbReference type="EMBL" id="BQNB010010431">
    <property type="protein sequence ID" value="GJS77208.1"/>
    <property type="molecule type" value="Genomic_DNA"/>
</dbReference>
<accession>A0ABQ4YKE0</accession>
<keyword evidence="3" id="KW-1185">Reference proteome</keyword>